<keyword evidence="9" id="KW-0808">Transferase</keyword>
<comment type="pathway">
    <text evidence="3">Cofactor biosynthesis; adenosylcobalamin biosynthesis; adenosylcobalamin from cob(II)yrinate a,c-diamide: step 7/7.</text>
</comment>
<keyword evidence="13 19" id="KW-0472">Membrane</keyword>
<dbReference type="PANTHER" id="PTHR34148">
    <property type="entry name" value="ADENOSYLCOBINAMIDE-GDP RIBAZOLETRANSFERASE"/>
    <property type="match status" value="1"/>
</dbReference>
<evidence type="ECO:0000256" key="2">
    <source>
        <dbReference type="ARBA" id="ARBA00004651"/>
    </source>
</evidence>
<evidence type="ECO:0000256" key="8">
    <source>
        <dbReference type="ARBA" id="ARBA00022573"/>
    </source>
</evidence>
<evidence type="ECO:0000256" key="7">
    <source>
        <dbReference type="ARBA" id="ARBA00022475"/>
    </source>
</evidence>
<evidence type="ECO:0000313" key="21">
    <source>
        <dbReference type="Proteomes" id="UP000245288"/>
    </source>
</evidence>
<feature type="transmembrane region" description="Helical" evidence="19">
    <location>
        <begin position="59"/>
        <end position="81"/>
    </location>
</feature>
<dbReference type="GO" id="GO:0008818">
    <property type="term" value="F:cobalamin 5'-phosphate synthase activity"/>
    <property type="evidence" value="ECO:0007669"/>
    <property type="project" value="InterPro"/>
</dbReference>
<evidence type="ECO:0000256" key="19">
    <source>
        <dbReference type="SAM" id="Phobius"/>
    </source>
</evidence>
<comment type="cofactor">
    <cofactor evidence="1">
        <name>Mg(2+)</name>
        <dbReference type="ChEBI" id="CHEBI:18420"/>
    </cofactor>
</comment>
<dbReference type="GO" id="GO:0051073">
    <property type="term" value="F:adenosylcobinamide-GDP ribazoletransferase activity"/>
    <property type="evidence" value="ECO:0007669"/>
    <property type="project" value="UniProtKB-EC"/>
</dbReference>
<dbReference type="OrthoDB" id="9794626at2"/>
<reference evidence="20 21" key="1">
    <citation type="submission" date="2014-09" db="EMBL/GenBank/DDBJ databases">
        <title>Butyrate-producing bacteria isolated from human gut.</title>
        <authorList>
            <person name="Zhang Q."/>
            <person name="Zhao L."/>
        </authorList>
    </citation>
    <scope>NUCLEOTIDE SEQUENCE [LARGE SCALE GENOMIC DNA]</scope>
    <source>
        <strain evidence="20 21">21</strain>
    </source>
</reference>
<evidence type="ECO:0000256" key="15">
    <source>
        <dbReference type="ARBA" id="ARBA00032605"/>
    </source>
</evidence>
<comment type="function">
    <text evidence="14">Joins adenosylcobinamide-GDP and alpha-ribazole to generate adenosylcobalamin (Ado-cobalamin). Also synthesizes adenosylcobalamin 5'-phosphate from adenosylcobinamide-GDP and alpha-ribazole 5'-phosphate.</text>
</comment>
<evidence type="ECO:0000256" key="18">
    <source>
        <dbReference type="ARBA" id="ARBA00049504"/>
    </source>
</evidence>
<evidence type="ECO:0000256" key="1">
    <source>
        <dbReference type="ARBA" id="ARBA00001946"/>
    </source>
</evidence>
<dbReference type="Proteomes" id="UP000245288">
    <property type="component" value="Unassembled WGS sequence"/>
</dbReference>
<dbReference type="PANTHER" id="PTHR34148:SF1">
    <property type="entry name" value="ADENOSYLCOBINAMIDE-GDP RIBAZOLETRANSFERASE"/>
    <property type="match status" value="1"/>
</dbReference>
<proteinExistence type="inferred from homology"/>
<evidence type="ECO:0000256" key="13">
    <source>
        <dbReference type="ARBA" id="ARBA00023136"/>
    </source>
</evidence>
<feature type="transmembrane region" description="Helical" evidence="19">
    <location>
        <begin position="109"/>
        <end position="128"/>
    </location>
</feature>
<dbReference type="GO" id="GO:0009236">
    <property type="term" value="P:cobalamin biosynthetic process"/>
    <property type="evidence" value="ECO:0007669"/>
    <property type="project" value="UniProtKB-UniPathway"/>
</dbReference>
<evidence type="ECO:0000256" key="16">
    <source>
        <dbReference type="ARBA" id="ARBA00032853"/>
    </source>
</evidence>
<dbReference type="UniPathway" id="UPA00148">
    <property type="reaction ID" value="UER00238"/>
</dbReference>
<dbReference type="GO" id="GO:0005886">
    <property type="term" value="C:plasma membrane"/>
    <property type="evidence" value="ECO:0007669"/>
    <property type="project" value="UniProtKB-SubCell"/>
</dbReference>
<keyword evidence="7" id="KW-1003">Cell membrane</keyword>
<comment type="caution">
    <text evidence="20">The sequence shown here is derived from an EMBL/GenBank/DDBJ whole genome shotgun (WGS) entry which is preliminary data.</text>
</comment>
<evidence type="ECO:0000256" key="10">
    <source>
        <dbReference type="ARBA" id="ARBA00022692"/>
    </source>
</evidence>
<protein>
    <recommendedName>
        <fullName evidence="6">Adenosylcobinamide-GDP ribazoletransferase</fullName>
        <ecNumber evidence="5">2.7.8.26</ecNumber>
    </recommendedName>
    <alternativeName>
        <fullName evidence="16">Cobalamin synthase</fullName>
    </alternativeName>
    <alternativeName>
        <fullName evidence="15">Cobalamin-5'-phosphate synthase</fullName>
    </alternativeName>
</protein>
<evidence type="ECO:0000256" key="14">
    <source>
        <dbReference type="ARBA" id="ARBA00025228"/>
    </source>
</evidence>
<dbReference type="HAMAP" id="MF_00719">
    <property type="entry name" value="CobS"/>
    <property type="match status" value="1"/>
</dbReference>
<keyword evidence="11" id="KW-0460">Magnesium</keyword>
<evidence type="ECO:0000313" key="20">
    <source>
        <dbReference type="EMBL" id="PWE85991.1"/>
    </source>
</evidence>
<comment type="similarity">
    <text evidence="4">Belongs to the CobS family.</text>
</comment>
<dbReference type="AlphaFoldDB" id="A0A2V1JRV4"/>
<comment type="subcellular location">
    <subcellularLocation>
        <location evidence="2">Cell membrane</location>
        <topology evidence="2">Multi-pass membrane protein</topology>
    </subcellularLocation>
</comment>
<dbReference type="RefSeq" id="WP_109216292.1">
    <property type="nucleotide sequence ID" value="NZ_JRFU01000138.1"/>
</dbReference>
<evidence type="ECO:0000256" key="12">
    <source>
        <dbReference type="ARBA" id="ARBA00022989"/>
    </source>
</evidence>
<dbReference type="Pfam" id="PF02654">
    <property type="entry name" value="CobS"/>
    <property type="match status" value="1"/>
</dbReference>
<comment type="catalytic activity">
    <reaction evidence="17">
        <text>alpha-ribazole + adenosylcob(III)inamide-GDP = adenosylcob(III)alamin + GMP + H(+)</text>
        <dbReference type="Rhea" id="RHEA:16049"/>
        <dbReference type="ChEBI" id="CHEBI:10329"/>
        <dbReference type="ChEBI" id="CHEBI:15378"/>
        <dbReference type="ChEBI" id="CHEBI:18408"/>
        <dbReference type="ChEBI" id="CHEBI:58115"/>
        <dbReference type="ChEBI" id="CHEBI:60487"/>
        <dbReference type="EC" id="2.7.8.26"/>
    </reaction>
</comment>
<sequence length="172" mass="18679">MKCLESLIVAFSMYSKIPMPQITWTKENMKNTLCYFPLIGAVIGALLWLWYWLCGIAGFGVMLQAAVAVLIPVLVTGGIHLDGFLDTSDALSSWQTTERRLEILKDPHTGAFAIIACCSYFLAAFGIWTEAKLLDIGILGIGFILSRTLSGFGVCKFPCAKKSGLAATFAEA</sequence>
<keyword evidence="8" id="KW-0169">Cobalamin biosynthesis</keyword>
<keyword evidence="12 19" id="KW-1133">Transmembrane helix</keyword>
<keyword evidence="10 19" id="KW-0812">Transmembrane</keyword>
<name>A0A2V1JRV4_EUBRA</name>
<gene>
    <name evidence="20" type="ORF">LG34_12570</name>
</gene>
<organism evidence="20 21">
    <name type="scientific">Eubacterium ramulus</name>
    <dbReference type="NCBI Taxonomy" id="39490"/>
    <lineage>
        <taxon>Bacteria</taxon>
        <taxon>Bacillati</taxon>
        <taxon>Bacillota</taxon>
        <taxon>Clostridia</taxon>
        <taxon>Eubacteriales</taxon>
        <taxon>Eubacteriaceae</taxon>
        <taxon>Eubacterium</taxon>
    </lineage>
</organism>
<dbReference type="EC" id="2.7.8.26" evidence="5"/>
<feature type="transmembrane region" description="Helical" evidence="19">
    <location>
        <begin position="33"/>
        <end position="53"/>
    </location>
</feature>
<dbReference type="EMBL" id="JRFU01000138">
    <property type="protein sequence ID" value="PWE85991.1"/>
    <property type="molecule type" value="Genomic_DNA"/>
</dbReference>
<evidence type="ECO:0000256" key="4">
    <source>
        <dbReference type="ARBA" id="ARBA00010561"/>
    </source>
</evidence>
<evidence type="ECO:0000256" key="5">
    <source>
        <dbReference type="ARBA" id="ARBA00013200"/>
    </source>
</evidence>
<comment type="catalytic activity">
    <reaction evidence="18">
        <text>alpha-ribazole 5'-phosphate + adenosylcob(III)inamide-GDP = adenosylcob(III)alamin 5'-phosphate + GMP + H(+)</text>
        <dbReference type="Rhea" id="RHEA:23560"/>
        <dbReference type="ChEBI" id="CHEBI:15378"/>
        <dbReference type="ChEBI" id="CHEBI:57918"/>
        <dbReference type="ChEBI" id="CHEBI:58115"/>
        <dbReference type="ChEBI" id="CHEBI:60487"/>
        <dbReference type="ChEBI" id="CHEBI:60493"/>
        <dbReference type="EC" id="2.7.8.26"/>
    </reaction>
</comment>
<accession>A0A2V1JRV4</accession>
<keyword evidence="21" id="KW-1185">Reference proteome</keyword>
<evidence type="ECO:0000256" key="9">
    <source>
        <dbReference type="ARBA" id="ARBA00022679"/>
    </source>
</evidence>
<evidence type="ECO:0000256" key="6">
    <source>
        <dbReference type="ARBA" id="ARBA00015850"/>
    </source>
</evidence>
<evidence type="ECO:0000256" key="17">
    <source>
        <dbReference type="ARBA" id="ARBA00048623"/>
    </source>
</evidence>
<evidence type="ECO:0000256" key="3">
    <source>
        <dbReference type="ARBA" id="ARBA00004663"/>
    </source>
</evidence>
<feature type="transmembrane region" description="Helical" evidence="19">
    <location>
        <begin position="134"/>
        <end position="155"/>
    </location>
</feature>
<dbReference type="InterPro" id="IPR003805">
    <property type="entry name" value="CobS"/>
</dbReference>
<feature type="non-terminal residue" evidence="20">
    <location>
        <position position="172"/>
    </location>
</feature>
<evidence type="ECO:0000256" key="11">
    <source>
        <dbReference type="ARBA" id="ARBA00022842"/>
    </source>
</evidence>